<reference evidence="1 2" key="1">
    <citation type="submission" date="2019-03" db="EMBL/GenBank/DDBJ databases">
        <title>Single cell metagenomics reveals metabolic interactions within the superorganism composed of flagellate Streblomastix strix and complex community of Bacteroidetes bacteria on its surface.</title>
        <authorList>
            <person name="Treitli S.C."/>
            <person name="Kolisko M."/>
            <person name="Husnik F."/>
            <person name="Keeling P."/>
            <person name="Hampl V."/>
        </authorList>
    </citation>
    <scope>NUCLEOTIDE SEQUENCE [LARGE SCALE GENOMIC DNA]</scope>
    <source>
        <strain evidence="1">ST1C</strain>
    </source>
</reference>
<dbReference type="Proteomes" id="UP000324800">
    <property type="component" value="Unassembled WGS sequence"/>
</dbReference>
<name>A0A5J4TLR3_9EUKA</name>
<dbReference type="InterPro" id="IPR016024">
    <property type="entry name" value="ARM-type_fold"/>
</dbReference>
<gene>
    <name evidence="1" type="ORF">EZS28_045296</name>
</gene>
<dbReference type="AlphaFoldDB" id="A0A5J4TLR3"/>
<evidence type="ECO:0000313" key="1">
    <source>
        <dbReference type="EMBL" id="KAA6359177.1"/>
    </source>
</evidence>
<dbReference type="EMBL" id="SNRW01028792">
    <property type="protein sequence ID" value="KAA6359177.1"/>
    <property type="molecule type" value="Genomic_DNA"/>
</dbReference>
<organism evidence="1 2">
    <name type="scientific">Streblomastix strix</name>
    <dbReference type="NCBI Taxonomy" id="222440"/>
    <lineage>
        <taxon>Eukaryota</taxon>
        <taxon>Metamonada</taxon>
        <taxon>Preaxostyla</taxon>
        <taxon>Oxymonadida</taxon>
        <taxon>Streblomastigidae</taxon>
        <taxon>Streblomastix</taxon>
    </lineage>
</organism>
<dbReference type="Gene3D" id="1.25.10.10">
    <property type="entry name" value="Leucine-rich Repeat Variant"/>
    <property type="match status" value="1"/>
</dbReference>
<dbReference type="InterPro" id="IPR011989">
    <property type="entry name" value="ARM-like"/>
</dbReference>
<protein>
    <submittedName>
        <fullName evidence="1">Uncharacterized protein</fullName>
    </submittedName>
</protein>
<proteinExistence type="predicted"/>
<evidence type="ECO:0000313" key="2">
    <source>
        <dbReference type="Proteomes" id="UP000324800"/>
    </source>
</evidence>
<sequence>RRLLDSLNEVCLKIAVGIIKRIIHASQEQSSLGVQIDIKKIIVSDGTLDKLVSMLQNDEYQDQEVNQNAALAIGLTFKAAPLPKEFRNEVILTIKKMTNNDDQYISSVATDVLAGLAECQDNHADILSANFPVTIARFISQKSDIIVHYTLQLIHNILTHGLPQTVGMAILFFPIRPFEELSKHTDPFIAENAKTIISILQK</sequence>
<feature type="non-terminal residue" evidence="1">
    <location>
        <position position="1"/>
    </location>
</feature>
<accession>A0A5J4TLR3</accession>
<comment type="caution">
    <text evidence="1">The sequence shown here is derived from an EMBL/GenBank/DDBJ whole genome shotgun (WGS) entry which is preliminary data.</text>
</comment>
<dbReference type="SUPFAM" id="SSF48371">
    <property type="entry name" value="ARM repeat"/>
    <property type="match status" value="1"/>
</dbReference>